<dbReference type="GO" id="GO:0009055">
    <property type="term" value="F:electron transfer activity"/>
    <property type="evidence" value="ECO:0007669"/>
    <property type="project" value="InterPro"/>
</dbReference>
<comment type="similarity">
    <text evidence="2">Belongs to the bacterial PQQ dehydrogenase family.</text>
</comment>
<dbReference type="InterPro" id="IPR002372">
    <property type="entry name" value="PQQ_rpt_dom"/>
</dbReference>
<keyword evidence="11" id="KW-1185">Reference proteome</keyword>
<keyword evidence="7 8" id="KW-0408">Iron</keyword>
<evidence type="ECO:0000313" key="10">
    <source>
        <dbReference type="EMBL" id="GHB84353.1"/>
    </source>
</evidence>
<reference evidence="10 11" key="1">
    <citation type="journal article" date="2014" name="Int. J. Syst. Evol. Microbiol.">
        <title>Complete genome sequence of Corynebacterium casei LMG S-19264T (=DSM 44701T), isolated from a smear-ripened cheese.</title>
        <authorList>
            <consortium name="US DOE Joint Genome Institute (JGI-PGF)"/>
            <person name="Walter F."/>
            <person name="Albersmeier A."/>
            <person name="Kalinowski J."/>
            <person name="Ruckert C."/>
        </authorList>
    </citation>
    <scope>NUCLEOTIDE SEQUENCE [LARGE SCALE GENOMIC DNA]</scope>
    <source>
        <strain evidence="10 11">KCTC 12866</strain>
    </source>
</reference>
<dbReference type="Gene3D" id="2.140.10.10">
    <property type="entry name" value="Quinoprotein alcohol dehydrogenase-like superfamily"/>
    <property type="match status" value="2"/>
</dbReference>
<evidence type="ECO:0000256" key="6">
    <source>
        <dbReference type="ARBA" id="ARBA00023002"/>
    </source>
</evidence>
<dbReference type="SUPFAM" id="SSF50998">
    <property type="entry name" value="Quinoprotein alcohol dehydrogenase-like"/>
    <property type="match status" value="1"/>
</dbReference>
<dbReference type="Pfam" id="PF13442">
    <property type="entry name" value="Cytochrome_CBB3"/>
    <property type="match status" value="1"/>
</dbReference>
<proteinExistence type="inferred from homology"/>
<evidence type="ECO:0000256" key="7">
    <source>
        <dbReference type="ARBA" id="ARBA00023004"/>
    </source>
</evidence>
<comment type="caution">
    <text evidence="10">The sequence shown here is derived from an EMBL/GenBank/DDBJ whole genome shotgun (WGS) entry which is preliminary data.</text>
</comment>
<dbReference type="InterPro" id="IPR009056">
    <property type="entry name" value="Cyt_c-like_dom"/>
</dbReference>
<accession>A0A8J3D770</accession>
<keyword evidence="4 8" id="KW-0479">Metal-binding</keyword>
<evidence type="ECO:0000256" key="2">
    <source>
        <dbReference type="ARBA" id="ARBA00008156"/>
    </source>
</evidence>
<dbReference type="InterPro" id="IPR036909">
    <property type="entry name" value="Cyt_c-like_dom_sf"/>
</dbReference>
<evidence type="ECO:0000256" key="3">
    <source>
        <dbReference type="ARBA" id="ARBA00022617"/>
    </source>
</evidence>
<feature type="domain" description="Cytochrome c" evidence="9">
    <location>
        <begin position="469"/>
        <end position="546"/>
    </location>
</feature>
<dbReference type="GO" id="GO:0048038">
    <property type="term" value="F:quinone binding"/>
    <property type="evidence" value="ECO:0007669"/>
    <property type="project" value="InterPro"/>
</dbReference>
<gene>
    <name evidence="10" type="ORF">GCM10007390_44500</name>
</gene>
<name>A0A8J3D770_9BACT</name>
<protein>
    <recommendedName>
        <fullName evidence="9">Cytochrome c domain-containing protein</fullName>
    </recommendedName>
</protein>
<evidence type="ECO:0000256" key="4">
    <source>
        <dbReference type="ARBA" id="ARBA00022723"/>
    </source>
</evidence>
<dbReference type="InterPro" id="IPR011047">
    <property type="entry name" value="Quinoprotein_ADH-like_sf"/>
</dbReference>
<evidence type="ECO:0000259" key="9">
    <source>
        <dbReference type="PROSITE" id="PS51007"/>
    </source>
</evidence>
<dbReference type="InterPro" id="IPR018391">
    <property type="entry name" value="PQQ_b-propeller_rpt"/>
</dbReference>
<dbReference type="Pfam" id="PF01011">
    <property type="entry name" value="PQQ"/>
    <property type="match status" value="2"/>
</dbReference>
<comment type="cofactor">
    <cofactor evidence="1">
        <name>pyrroloquinoline quinone</name>
        <dbReference type="ChEBI" id="CHEBI:58442"/>
    </cofactor>
</comment>
<evidence type="ECO:0000256" key="5">
    <source>
        <dbReference type="ARBA" id="ARBA00022729"/>
    </source>
</evidence>
<evidence type="ECO:0000313" key="11">
    <source>
        <dbReference type="Proteomes" id="UP000598271"/>
    </source>
</evidence>
<dbReference type="GO" id="GO:0016020">
    <property type="term" value="C:membrane"/>
    <property type="evidence" value="ECO:0007669"/>
    <property type="project" value="InterPro"/>
</dbReference>
<dbReference type="EMBL" id="BMXF01000005">
    <property type="protein sequence ID" value="GHB84353.1"/>
    <property type="molecule type" value="Genomic_DNA"/>
</dbReference>
<organism evidence="10 11">
    <name type="scientific">Persicitalea jodogahamensis</name>
    <dbReference type="NCBI Taxonomy" id="402147"/>
    <lineage>
        <taxon>Bacteria</taxon>
        <taxon>Pseudomonadati</taxon>
        <taxon>Bacteroidota</taxon>
        <taxon>Cytophagia</taxon>
        <taxon>Cytophagales</taxon>
        <taxon>Spirosomataceae</taxon>
        <taxon>Persicitalea</taxon>
    </lineage>
</organism>
<dbReference type="GO" id="GO:0008876">
    <property type="term" value="F:quinoprotein glucose dehydrogenase activity"/>
    <property type="evidence" value="ECO:0007669"/>
    <property type="project" value="TreeGrafter"/>
</dbReference>
<dbReference type="SMART" id="SM00564">
    <property type="entry name" value="PQQ"/>
    <property type="match status" value="6"/>
</dbReference>
<dbReference type="GO" id="GO:0046872">
    <property type="term" value="F:metal ion binding"/>
    <property type="evidence" value="ECO:0007669"/>
    <property type="project" value="UniProtKB-KW"/>
</dbReference>
<dbReference type="CDD" id="cd10280">
    <property type="entry name" value="PQQ_mGDH"/>
    <property type="match status" value="1"/>
</dbReference>
<dbReference type="InterPro" id="IPR017511">
    <property type="entry name" value="PQQ_mDH"/>
</dbReference>
<sequence>MKKLIPFLPLLFLNASQPDVPPHTTWATYRADAASTAYSALDQINLSNVENLEVAWTYQSGDAREGNRSSIQCNPIVADGRMYVSSPALKLMALDPETGRELWRFDPFAGQTANGTNRGVVYWESGSDKRVYFSAGPYLYALNAATGASVKDFGKNGRIDLREGLGRDAEKLTVWASSPGIVFQDLLIQGTALTEGYDAAPGFVRAYELKTGKIAWTFRTIPQPGEFGYDTWPKEAHKEVGGANSWAGLCLDEKRGLVFVPTGSAAFDFYGGNRAGENLFANCLLALDARSGKRIWHYQLVHHDLWDYDLPAPPTLVTLKQNGKTIDAVAQTTKMGMVFVFDRETGKPIFPIEERPVPPSALVGETTSPTQPFPTKPKPFVRQVFSRADISDVTPKSKEFLINFIKGATLGDIYTPPGVDGVVQFPGTRGGAEWGGPSFDPETGIMYVNANEVPLLVKMKKLETANNGTLAAQGSKLYALNGCAACHGGDRAGSSVYPSLANLSARRTEAEVSTILANGRGQMPAFLAISGKEKEALLAFLLDKNQEAKAATAEKVPTRYVHNGWNILQDEDGYPGVKPPWGTLNAIDLNKGEILWQVPLGEYKELMDKGLSPTGTQNLGGSVVTAGGLVFIGATKDEKFRAFDKRTGKVVWEYKLPFGGYATPSIYQVKGKQYIVIAAGGGGKVGSPSGDSYVAFRLK</sequence>
<dbReference type="GO" id="GO:0020037">
    <property type="term" value="F:heme binding"/>
    <property type="evidence" value="ECO:0007669"/>
    <property type="project" value="InterPro"/>
</dbReference>
<keyword evidence="6" id="KW-0560">Oxidoreductase</keyword>
<dbReference type="PANTHER" id="PTHR32303:SF4">
    <property type="entry name" value="QUINOPROTEIN GLUCOSE DEHYDROGENASE"/>
    <property type="match status" value="1"/>
</dbReference>
<dbReference type="AlphaFoldDB" id="A0A8J3D770"/>
<evidence type="ECO:0000256" key="8">
    <source>
        <dbReference type="PROSITE-ProRule" id="PRU00433"/>
    </source>
</evidence>
<dbReference type="Proteomes" id="UP000598271">
    <property type="component" value="Unassembled WGS sequence"/>
</dbReference>
<keyword evidence="3 8" id="KW-0349">Heme</keyword>
<evidence type="ECO:0000256" key="1">
    <source>
        <dbReference type="ARBA" id="ARBA00001931"/>
    </source>
</evidence>
<dbReference type="RefSeq" id="WP_189567543.1">
    <property type="nucleotide sequence ID" value="NZ_BMXF01000005.1"/>
</dbReference>
<keyword evidence="5" id="KW-0732">Signal</keyword>
<dbReference type="PROSITE" id="PS51007">
    <property type="entry name" value="CYTC"/>
    <property type="match status" value="1"/>
</dbReference>
<dbReference type="PANTHER" id="PTHR32303">
    <property type="entry name" value="QUINOPROTEIN ALCOHOL DEHYDROGENASE (CYTOCHROME C)"/>
    <property type="match status" value="1"/>
</dbReference>
<dbReference type="SUPFAM" id="SSF46626">
    <property type="entry name" value="Cytochrome c"/>
    <property type="match status" value="1"/>
</dbReference>